<dbReference type="Proteomes" id="UP000177269">
    <property type="component" value="Unassembled WGS sequence"/>
</dbReference>
<dbReference type="EMBL" id="MHSK01000006">
    <property type="protein sequence ID" value="OHA42794.1"/>
    <property type="molecule type" value="Genomic_DNA"/>
</dbReference>
<accession>A0A1G2P379</accession>
<keyword evidence="1" id="KW-0472">Membrane</keyword>
<comment type="caution">
    <text evidence="2">The sequence shown here is derived from an EMBL/GenBank/DDBJ whole genome shotgun (WGS) entry which is preliminary data.</text>
</comment>
<gene>
    <name evidence="2" type="ORF">A3G52_03250</name>
</gene>
<feature type="transmembrane region" description="Helical" evidence="1">
    <location>
        <begin position="7"/>
        <end position="25"/>
    </location>
</feature>
<dbReference type="AlphaFoldDB" id="A0A1G2P379"/>
<evidence type="ECO:0000313" key="2">
    <source>
        <dbReference type="EMBL" id="OHA42794.1"/>
    </source>
</evidence>
<organism evidence="2 3">
    <name type="scientific">Candidatus Taylorbacteria bacterium RIFCSPLOWO2_12_FULL_43_20</name>
    <dbReference type="NCBI Taxonomy" id="1802332"/>
    <lineage>
        <taxon>Bacteria</taxon>
        <taxon>Candidatus Tayloriibacteriota</taxon>
    </lineage>
</organism>
<sequence length="221" mass="25652">MKKFLRIIGFVILILIIGYFSYGFWLNLTLVESYEAPNKTFGIKISKTDNSYKAGSCKQILDVYPWEEAYEKIQITPNDYGHVKIDCAVRQQDSIPFGFDYIRAWKNGTGIGFISLSSSPFWTVKKLFFNKPLLICLDGIDTPLPLKESNYSPQWFSMRGLRYSIILTDDLKAKWKTNIDDFFKNDNFPKTANLIRGTSCQNYNNKDIIKKYPVVSKLGWW</sequence>
<evidence type="ECO:0000313" key="3">
    <source>
        <dbReference type="Proteomes" id="UP000177269"/>
    </source>
</evidence>
<keyword evidence="1" id="KW-1133">Transmembrane helix</keyword>
<proteinExistence type="predicted"/>
<name>A0A1G2P379_9BACT</name>
<keyword evidence="1" id="KW-0812">Transmembrane</keyword>
<protein>
    <submittedName>
        <fullName evidence="2">Uncharacterized protein</fullName>
    </submittedName>
</protein>
<evidence type="ECO:0000256" key="1">
    <source>
        <dbReference type="SAM" id="Phobius"/>
    </source>
</evidence>
<reference evidence="2 3" key="1">
    <citation type="journal article" date="2016" name="Nat. Commun.">
        <title>Thousands of microbial genomes shed light on interconnected biogeochemical processes in an aquifer system.</title>
        <authorList>
            <person name="Anantharaman K."/>
            <person name="Brown C.T."/>
            <person name="Hug L.A."/>
            <person name="Sharon I."/>
            <person name="Castelle C.J."/>
            <person name="Probst A.J."/>
            <person name="Thomas B.C."/>
            <person name="Singh A."/>
            <person name="Wilkins M.J."/>
            <person name="Karaoz U."/>
            <person name="Brodie E.L."/>
            <person name="Williams K.H."/>
            <person name="Hubbard S.S."/>
            <person name="Banfield J.F."/>
        </authorList>
    </citation>
    <scope>NUCLEOTIDE SEQUENCE [LARGE SCALE GENOMIC DNA]</scope>
</reference>